<feature type="non-terminal residue" evidence="1">
    <location>
        <position position="48"/>
    </location>
</feature>
<comment type="caution">
    <text evidence="1">The sequence shown here is derived from an EMBL/GenBank/DDBJ whole genome shotgun (WGS) entry which is preliminary data.</text>
</comment>
<dbReference type="Proteomes" id="UP000789920">
    <property type="component" value="Unassembled WGS sequence"/>
</dbReference>
<proteinExistence type="predicted"/>
<reference evidence="1" key="1">
    <citation type="submission" date="2021-06" db="EMBL/GenBank/DDBJ databases">
        <authorList>
            <person name="Kallberg Y."/>
            <person name="Tangrot J."/>
            <person name="Rosling A."/>
        </authorList>
    </citation>
    <scope>NUCLEOTIDE SEQUENCE</scope>
    <source>
        <strain evidence="1">MA461A</strain>
    </source>
</reference>
<gene>
    <name evidence="1" type="ORF">RPERSI_LOCUS16492</name>
</gene>
<sequence length="48" mass="5714">AFHIRIKYIRASKMPPQPQTLKEVNVLLLFQYTLKRELFLIRDSQVGL</sequence>
<organism evidence="1 2">
    <name type="scientific">Racocetra persica</name>
    <dbReference type="NCBI Taxonomy" id="160502"/>
    <lineage>
        <taxon>Eukaryota</taxon>
        <taxon>Fungi</taxon>
        <taxon>Fungi incertae sedis</taxon>
        <taxon>Mucoromycota</taxon>
        <taxon>Glomeromycotina</taxon>
        <taxon>Glomeromycetes</taxon>
        <taxon>Diversisporales</taxon>
        <taxon>Gigasporaceae</taxon>
        <taxon>Racocetra</taxon>
    </lineage>
</organism>
<name>A0ACA9R0P4_9GLOM</name>
<protein>
    <submittedName>
        <fullName evidence="1">16463_t:CDS:1</fullName>
    </submittedName>
</protein>
<evidence type="ECO:0000313" key="2">
    <source>
        <dbReference type="Proteomes" id="UP000789920"/>
    </source>
</evidence>
<feature type="non-terminal residue" evidence="1">
    <location>
        <position position="1"/>
    </location>
</feature>
<accession>A0ACA9R0P4</accession>
<evidence type="ECO:0000313" key="1">
    <source>
        <dbReference type="EMBL" id="CAG8771745.1"/>
    </source>
</evidence>
<keyword evidence="2" id="KW-1185">Reference proteome</keyword>
<dbReference type="EMBL" id="CAJVQC010040882">
    <property type="protein sequence ID" value="CAG8771745.1"/>
    <property type="molecule type" value="Genomic_DNA"/>
</dbReference>